<accession>A0A2N8KSL3</accession>
<sequence length="128" mass="13894">MNPGVRREHEMTPMDAAPSRRQLLMCGLAAACLARPPLASAQSDPSPKPLELNTASRAQLESLRGLGPALVERLLHARQQQAFEGWADLRQRVRGIGPALARQLSEQGLRVAGQAWQDREPKASTSAP</sequence>
<dbReference type="EMBL" id="POSP01000004">
    <property type="protein sequence ID" value="PND36439.1"/>
    <property type="molecule type" value="Genomic_DNA"/>
</dbReference>
<name>A0A2N8KSL3_9BURK</name>
<gene>
    <name evidence="1" type="ORF">C1O66_22400</name>
</gene>
<dbReference type="PROSITE" id="PS51257">
    <property type="entry name" value="PROKAR_LIPOPROTEIN"/>
    <property type="match status" value="1"/>
</dbReference>
<organism evidence="1 2">
    <name type="scientific">Kinneretia aquatilis</name>
    <dbReference type="NCBI Taxonomy" id="2070761"/>
    <lineage>
        <taxon>Bacteria</taxon>
        <taxon>Pseudomonadati</taxon>
        <taxon>Pseudomonadota</taxon>
        <taxon>Betaproteobacteria</taxon>
        <taxon>Burkholderiales</taxon>
        <taxon>Sphaerotilaceae</taxon>
        <taxon>Roseateles</taxon>
    </lineage>
</organism>
<proteinExistence type="predicted"/>
<evidence type="ECO:0000313" key="1">
    <source>
        <dbReference type="EMBL" id="PND36439.1"/>
    </source>
</evidence>
<keyword evidence="2" id="KW-1185">Reference proteome</keyword>
<dbReference type="Gene3D" id="1.10.150.320">
    <property type="entry name" value="Photosystem II 12 kDa extrinsic protein"/>
    <property type="match status" value="1"/>
</dbReference>
<dbReference type="AlphaFoldDB" id="A0A2N8KSL3"/>
<dbReference type="SUPFAM" id="SSF47781">
    <property type="entry name" value="RuvA domain 2-like"/>
    <property type="match status" value="1"/>
</dbReference>
<dbReference type="InterPro" id="IPR010994">
    <property type="entry name" value="RuvA_2-like"/>
</dbReference>
<protein>
    <recommendedName>
        <fullName evidence="3">DUF655 domain-containing protein</fullName>
    </recommendedName>
</protein>
<comment type="caution">
    <text evidence="1">The sequence shown here is derived from an EMBL/GenBank/DDBJ whole genome shotgun (WGS) entry which is preliminary data.</text>
</comment>
<evidence type="ECO:0000313" key="2">
    <source>
        <dbReference type="Proteomes" id="UP000235916"/>
    </source>
</evidence>
<evidence type="ECO:0008006" key="3">
    <source>
        <dbReference type="Google" id="ProtNLM"/>
    </source>
</evidence>
<reference evidence="1 2" key="1">
    <citation type="submission" date="2018-01" db="EMBL/GenBank/DDBJ databases">
        <title>Draft genome sequence of Paucibacter aquatile CR182 isolated from freshwater of the Nakdong River.</title>
        <authorList>
            <person name="Choi A."/>
            <person name="Chung E.J."/>
        </authorList>
    </citation>
    <scope>NUCLEOTIDE SEQUENCE [LARGE SCALE GENOMIC DNA]</scope>
    <source>
        <strain evidence="1 2">CR182</strain>
    </source>
</reference>
<dbReference type="Proteomes" id="UP000235916">
    <property type="component" value="Unassembled WGS sequence"/>
</dbReference>
<dbReference type="Pfam" id="PF12836">
    <property type="entry name" value="HHH_3"/>
    <property type="match status" value="1"/>
</dbReference>